<name>A0A644YLH4_9ZZZZ</name>
<keyword evidence="1" id="KW-0175">Coiled coil</keyword>
<proteinExistence type="predicted"/>
<protein>
    <submittedName>
        <fullName evidence="2">Uncharacterized protein</fullName>
    </submittedName>
</protein>
<sequence length="233" mass="26709">MVMTTVASTQDACTGFAPSWSLRNIDGCRSFGAQVVYVSGDSIEQKKGNYIQQYFINNTAYMLSPHTYCFFSQGSSPDELMAPTAKQESVVTDIFEQFSDLNRFFQFRKTEWAHIFGVSRVTIYGWLNKSMEPSGENKRRIEQLYQMVCEVSDLSSKDTVQLYVHHHIAKLNASLFEVISSPQTIKNQRSTIIQVLEELQEKSRRKKHELDRLNAKKEASEATLAYNLDQLFS</sequence>
<feature type="coiled-coil region" evidence="1">
    <location>
        <begin position="196"/>
        <end position="223"/>
    </location>
</feature>
<reference evidence="2" key="1">
    <citation type="submission" date="2019-08" db="EMBL/GenBank/DDBJ databases">
        <authorList>
            <person name="Kucharzyk K."/>
            <person name="Murdoch R.W."/>
            <person name="Higgins S."/>
            <person name="Loffler F."/>
        </authorList>
    </citation>
    <scope>NUCLEOTIDE SEQUENCE</scope>
</reference>
<accession>A0A644YLH4</accession>
<gene>
    <name evidence="2" type="ORF">SDC9_76022</name>
</gene>
<evidence type="ECO:0000256" key="1">
    <source>
        <dbReference type="SAM" id="Coils"/>
    </source>
</evidence>
<comment type="caution">
    <text evidence="2">The sequence shown here is derived from an EMBL/GenBank/DDBJ whole genome shotgun (WGS) entry which is preliminary data.</text>
</comment>
<dbReference type="EMBL" id="VSSQ01005521">
    <property type="protein sequence ID" value="MPM29482.1"/>
    <property type="molecule type" value="Genomic_DNA"/>
</dbReference>
<organism evidence="2">
    <name type="scientific">bioreactor metagenome</name>
    <dbReference type="NCBI Taxonomy" id="1076179"/>
    <lineage>
        <taxon>unclassified sequences</taxon>
        <taxon>metagenomes</taxon>
        <taxon>ecological metagenomes</taxon>
    </lineage>
</organism>
<evidence type="ECO:0000313" key="2">
    <source>
        <dbReference type="EMBL" id="MPM29482.1"/>
    </source>
</evidence>
<dbReference type="AlphaFoldDB" id="A0A644YLH4"/>